<name>A0ABM4WBI4_COFAR</name>
<evidence type="ECO:0000313" key="5">
    <source>
        <dbReference type="RefSeq" id="XP_071929159.1"/>
    </source>
</evidence>
<evidence type="ECO:0000313" key="4">
    <source>
        <dbReference type="RefSeq" id="XP_071929158.1"/>
    </source>
</evidence>
<sequence length="114" mass="12973">MVIFQMIVIVNQHKKHNSEEEKVERKVHCVVQVMSWWESRMAAEVVVNVDGILFGMPLPTMSSFLISFPILWQENSLSTSWMYLVGAERLATSCLLARRSLGCVGSPRVSKFSK</sequence>
<accession>A0ABM4WBI4</accession>
<dbReference type="Proteomes" id="UP001652660">
    <property type="component" value="Chromosome 11e"/>
</dbReference>
<dbReference type="RefSeq" id="XP_071929158.1">
    <property type="nucleotide sequence ID" value="XM_072073057.1"/>
</dbReference>
<protein>
    <submittedName>
        <fullName evidence="2 3">Uncharacterized protein</fullName>
    </submittedName>
</protein>
<reference evidence="2 3" key="1">
    <citation type="submission" date="2025-05" db="UniProtKB">
        <authorList>
            <consortium name="RefSeq"/>
        </authorList>
    </citation>
    <scope>IDENTIFICATION</scope>
    <source>
        <tissue evidence="2 3">Leaves</tissue>
    </source>
</reference>
<evidence type="ECO:0000313" key="2">
    <source>
        <dbReference type="RefSeq" id="XP_071929156.1"/>
    </source>
</evidence>
<dbReference type="RefSeq" id="XP_071929159.1">
    <property type="nucleotide sequence ID" value="XM_072073058.1"/>
</dbReference>
<evidence type="ECO:0000313" key="3">
    <source>
        <dbReference type="RefSeq" id="XP_071929157.1"/>
    </source>
</evidence>
<dbReference type="RefSeq" id="XP_071929157.1">
    <property type="nucleotide sequence ID" value="XM_072073056.1"/>
</dbReference>
<keyword evidence="1" id="KW-1185">Reference proteome</keyword>
<proteinExistence type="predicted"/>
<organism evidence="1 2">
    <name type="scientific">Coffea arabica</name>
    <name type="common">Arabian coffee</name>
    <dbReference type="NCBI Taxonomy" id="13443"/>
    <lineage>
        <taxon>Eukaryota</taxon>
        <taxon>Viridiplantae</taxon>
        <taxon>Streptophyta</taxon>
        <taxon>Embryophyta</taxon>
        <taxon>Tracheophyta</taxon>
        <taxon>Spermatophyta</taxon>
        <taxon>Magnoliopsida</taxon>
        <taxon>eudicotyledons</taxon>
        <taxon>Gunneridae</taxon>
        <taxon>Pentapetalae</taxon>
        <taxon>asterids</taxon>
        <taxon>lamiids</taxon>
        <taxon>Gentianales</taxon>
        <taxon>Rubiaceae</taxon>
        <taxon>Ixoroideae</taxon>
        <taxon>Gardenieae complex</taxon>
        <taxon>Bertiereae - Coffeeae clade</taxon>
        <taxon>Coffeeae</taxon>
        <taxon>Coffea</taxon>
    </lineage>
</organism>
<gene>
    <name evidence="2 3 4 5" type="primary">LOC113718295</name>
</gene>
<dbReference type="RefSeq" id="XP_071929156.1">
    <property type="nucleotide sequence ID" value="XM_072073055.1"/>
</dbReference>
<evidence type="ECO:0000313" key="1">
    <source>
        <dbReference type="Proteomes" id="UP001652660"/>
    </source>
</evidence>
<dbReference type="GeneID" id="113718295"/>